<dbReference type="AlphaFoldDB" id="G0LJA9"/>
<evidence type="ECO:0000259" key="1">
    <source>
        <dbReference type="PROSITE" id="PS51352"/>
    </source>
</evidence>
<organism evidence="2 3">
    <name type="scientific">Haloquadratum walsbyi (strain DSM 16854 / JCM 12705 / C23)</name>
    <dbReference type="NCBI Taxonomy" id="768065"/>
    <lineage>
        <taxon>Archaea</taxon>
        <taxon>Methanobacteriati</taxon>
        <taxon>Methanobacteriota</taxon>
        <taxon>Stenosarchaea group</taxon>
        <taxon>Halobacteria</taxon>
        <taxon>Halobacteriales</taxon>
        <taxon>Haloferacaceae</taxon>
        <taxon>Haloquadratum</taxon>
    </lineage>
</organism>
<gene>
    <name evidence="2" type="primary">trxA6</name>
    <name evidence="2" type="ordered locus">Hqrw_2866</name>
</gene>
<dbReference type="EMBL" id="FR746099">
    <property type="protein sequence ID" value="CCC40677.1"/>
    <property type="molecule type" value="Genomic_DNA"/>
</dbReference>
<dbReference type="GeneID" id="12447632"/>
<proteinExistence type="predicted"/>
<dbReference type="RefSeq" id="WP_011571787.1">
    <property type="nucleotide sequence ID" value="NC_017459.1"/>
</dbReference>
<protein>
    <submittedName>
        <fullName evidence="2">Thioredoxin</fullName>
    </submittedName>
</protein>
<dbReference type="CDD" id="cd02947">
    <property type="entry name" value="TRX_family"/>
    <property type="match status" value="1"/>
</dbReference>
<dbReference type="KEGG" id="hwc:Hqrw_2866"/>
<dbReference type="Proteomes" id="UP000007954">
    <property type="component" value="Chromosome"/>
</dbReference>
<dbReference type="OrthoDB" id="195058at2157"/>
<reference evidence="2 3" key="1">
    <citation type="journal article" date="2011" name="PLoS ONE">
        <title>Haloquadratum walsbyi: limited diversity in a global pond.</title>
        <authorList>
            <person name="Dyall-Smith M."/>
            <person name="Pfeiffer F."/>
            <person name="Klee K."/>
            <person name="Palm P."/>
            <person name="Gross K."/>
            <person name="Schuster S.C."/>
            <person name="Rampp M."/>
            <person name="Oesterhelt D."/>
        </authorList>
    </citation>
    <scope>NUCLEOTIDE SEQUENCE [LARGE SCALE GENOMIC DNA]</scope>
    <source>
        <strain evidence="3">DSM 16854 / JCM 12705 / C23</strain>
    </source>
</reference>
<evidence type="ECO:0000313" key="2">
    <source>
        <dbReference type="EMBL" id="CCC40677.1"/>
    </source>
</evidence>
<evidence type="ECO:0000313" key="3">
    <source>
        <dbReference type="Proteomes" id="UP000007954"/>
    </source>
</evidence>
<sequence length="129" mass="14487">MVDANVGRTLETMKPNPVWDANSWSDTVAAFSDDTLIIRVWGGDWCDDCRRQLPDFAAAINAADIPNKRVHEYSVEKNADGEKYGPSVKEYGINRIPTVVIEREDEEVARFVETESVPIAVFLAEQLTE</sequence>
<dbReference type="Gene3D" id="3.40.30.10">
    <property type="entry name" value="Glutaredoxin"/>
    <property type="match status" value="1"/>
</dbReference>
<dbReference type="PROSITE" id="PS51352">
    <property type="entry name" value="THIOREDOXIN_2"/>
    <property type="match status" value="1"/>
</dbReference>
<dbReference type="Pfam" id="PF00085">
    <property type="entry name" value="Thioredoxin"/>
    <property type="match status" value="1"/>
</dbReference>
<dbReference type="InterPro" id="IPR036249">
    <property type="entry name" value="Thioredoxin-like_sf"/>
</dbReference>
<accession>G0LJA9</accession>
<dbReference type="HOGENOM" id="CLU_135995_0_0_2"/>
<feature type="domain" description="Thioredoxin" evidence="1">
    <location>
        <begin position="4"/>
        <end position="129"/>
    </location>
</feature>
<dbReference type="InterPro" id="IPR013766">
    <property type="entry name" value="Thioredoxin_domain"/>
</dbReference>
<dbReference type="SUPFAM" id="SSF52833">
    <property type="entry name" value="Thioredoxin-like"/>
    <property type="match status" value="1"/>
</dbReference>
<name>G0LJA9_HALWC</name>